<evidence type="ECO:0000259" key="12">
    <source>
        <dbReference type="Pfam" id="PF02687"/>
    </source>
</evidence>
<keyword evidence="5 10" id="KW-0132">Cell division</keyword>
<accession>A0A4R3L8Y3</accession>
<comment type="caution">
    <text evidence="14">The sequence shown here is derived from an EMBL/GenBank/DDBJ whole genome shotgun (WGS) entry which is preliminary data.</text>
</comment>
<feature type="domain" description="ABC3 transporter permease C-terminal" evidence="12">
    <location>
        <begin position="179"/>
        <end position="301"/>
    </location>
</feature>
<name>A0A4R3L8Y3_9BACL</name>
<evidence type="ECO:0000256" key="5">
    <source>
        <dbReference type="ARBA" id="ARBA00022618"/>
    </source>
</evidence>
<keyword evidence="9 10" id="KW-0131">Cell cycle</keyword>
<evidence type="ECO:0000259" key="13">
    <source>
        <dbReference type="Pfam" id="PF18075"/>
    </source>
</evidence>
<keyword evidence="4 10" id="KW-1003">Cell membrane</keyword>
<comment type="function">
    <text evidence="10">Part of the ABC transporter FtsEX involved in asymmetric cellular division facilitating the initiation of sporulation.</text>
</comment>
<keyword evidence="8 10" id="KW-0472">Membrane</keyword>
<dbReference type="InterPro" id="IPR040690">
    <property type="entry name" value="FtsX_ECD"/>
</dbReference>
<dbReference type="PIRSF" id="PIRSF003097">
    <property type="entry name" value="FtsX"/>
    <property type="match status" value="1"/>
</dbReference>
<evidence type="ECO:0000256" key="7">
    <source>
        <dbReference type="ARBA" id="ARBA00022989"/>
    </source>
</evidence>
<dbReference type="Pfam" id="PF18075">
    <property type="entry name" value="FtsX_ECD"/>
    <property type="match status" value="1"/>
</dbReference>
<feature type="transmembrane region" description="Helical" evidence="11">
    <location>
        <begin position="21"/>
        <end position="46"/>
    </location>
</feature>
<dbReference type="RefSeq" id="WP_165875795.1">
    <property type="nucleotide sequence ID" value="NZ_SMAG01000002.1"/>
</dbReference>
<evidence type="ECO:0000256" key="11">
    <source>
        <dbReference type="SAM" id="Phobius"/>
    </source>
</evidence>
<keyword evidence="15" id="KW-1185">Reference proteome</keyword>
<comment type="similarity">
    <text evidence="2 10">Belongs to the ABC-4 integral membrane protein family. FtsX subfamily.</text>
</comment>
<dbReference type="PANTHER" id="PTHR47755:SF1">
    <property type="entry name" value="CELL DIVISION PROTEIN FTSX"/>
    <property type="match status" value="1"/>
</dbReference>
<evidence type="ECO:0000256" key="3">
    <source>
        <dbReference type="ARBA" id="ARBA00021907"/>
    </source>
</evidence>
<dbReference type="NCBIfam" id="NF038347">
    <property type="entry name" value="FtsX_Gpos"/>
    <property type="match status" value="1"/>
</dbReference>
<reference evidence="14 15" key="1">
    <citation type="submission" date="2019-03" db="EMBL/GenBank/DDBJ databases">
        <title>Genomic Encyclopedia of Type Strains, Phase IV (KMG-IV): sequencing the most valuable type-strain genomes for metagenomic binning, comparative biology and taxonomic classification.</title>
        <authorList>
            <person name="Goeker M."/>
        </authorList>
    </citation>
    <scope>NUCLEOTIDE SEQUENCE [LARGE SCALE GENOMIC DNA]</scope>
    <source>
        <strain evidence="14 15">DSM 45707</strain>
    </source>
</reference>
<dbReference type="Gene3D" id="3.30.70.3040">
    <property type="match status" value="1"/>
</dbReference>
<dbReference type="Proteomes" id="UP000294937">
    <property type="component" value="Unassembled WGS sequence"/>
</dbReference>
<evidence type="ECO:0000256" key="1">
    <source>
        <dbReference type="ARBA" id="ARBA00004651"/>
    </source>
</evidence>
<dbReference type="AlphaFoldDB" id="A0A4R3L8Y3"/>
<feature type="transmembrane region" description="Helical" evidence="11">
    <location>
        <begin position="271"/>
        <end position="295"/>
    </location>
</feature>
<keyword evidence="6 11" id="KW-0812">Transmembrane</keyword>
<dbReference type="Pfam" id="PF02687">
    <property type="entry name" value="FtsX"/>
    <property type="match status" value="1"/>
</dbReference>
<protein>
    <recommendedName>
        <fullName evidence="3 10">Cell division protein FtsX</fullName>
    </recommendedName>
</protein>
<dbReference type="InterPro" id="IPR058204">
    <property type="entry name" value="FtsX_firmicutes-type"/>
</dbReference>
<evidence type="ECO:0000256" key="2">
    <source>
        <dbReference type="ARBA" id="ARBA00007379"/>
    </source>
</evidence>
<sequence length="301" mass="33012">MKIDTLLRHIREAYRGVKRNAWMSFSAISAVAVTLLIFGIFLAMAFNVRFMAAQLDTQMAIRASINPGLSNAEMQDLVKQVKQVSGVKDAQFVSKNEGLRQMKQGWGEDGEKFFSGMDGAKNPLPDMVLIIPEKPKQIAQLAGEIEKLQSQGIDQVNFGEGITDKLLEFTDVATVAFLVFAVGLAVLAAFLISNTIKLTIIARQREIEIQRLVGASNWFIRWPFLIEGAFIGVVGAILPTVFVNVLYFFAFDIIGAGEPNAILKLMPVTTLGIWISGSIFVLGVIIGSSGSIISVRRFLKI</sequence>
<feature type="domain" description="FtsX extracellular" evidence="13">
    <location>
        <begin position="60"/>
        <end position="149"/>
    </location>
</feature>
<evidence type="ECO:0000256" key="9">
    <source>
        <dbReference type="ARBA" id="ARBA00023306"/>
    </source>
</evidence>
<proteinExistence type="inferred from homology"/>
<dbReference type="GO" id="GO:0005886">
    <property type="term" value="C:plasma membrane"/>
    <property type="evidence" value="ECO:0007669"/>
    <property type="project" value="UniProtKB-SubCell"/>
</dbReference>
<dbReference type="EMBL" id="SMAG01000002">
    <property type="protein sequence ID" value="TCS95668.1"/>
    <property type="molecule type" value="Genomic_DNA"/>
</dbReference>
<evidence type="ECO:0000313" key="15">
    <source>
        <dbReference type="Proteomes" id="UP000294937"/>
    </source>
</evidence>
<dbReference type="InterPro" id="IPR003838">
    <property type="entry name" value="ABC3_permease_C"/>
</dbReference>
<organism evidence="14 15">
    <name type="scientific">Hazenella coriacea</name>
    <dbReference type="NCBI Taxonomy" id="1179467"/>
    <lineage>
        <taxon>Bacteria</taxon>
        <taxon>Bacillati</taxon>
        <taxon>Bacillota</taxon>
        <taxon>Bacilli</taxon>
        <taxon>Bacillales</taxon>
        <taxon>Thermoactinomycetaceae</taxon>
        <taxon>Hazenella</taxon>
    </lineage>
</organism>
<evidence type="ECO:0000313" key="14">
    <source>
        <dbReference type="EMBL" id="TCS95668.1"/>
    </source>
</evidence>
<dbReference type="InterPro" id="IPR004513">
    <property type="entry name" value="FtsX"/>
</dbReference>
<dbReference type="GO" id="GO:0051301">
    <property type="term" value="P:cell division"/>
    <property type="evidence" value="ECO:0007669"/>
    <property type="project" value="UniProtKB-KW"/>
</dbReference>
<keyword evidence="7 11" id="KW-1133">Transmembrane helix</keyword>
<evidence type="ECO:0000256" key="8">
    <source>
        <dbReference type="ARBA" id="ARBA00023136"/>
    </source>
</evidence>
<comment type="subcellular location">
    <subcellularLocation>
        <location evidence="1">Cell membrane</location>
        <topology evidence="1">Multi-pass membrane protein</topology>
    </subcellularLocation>
</comment>
<feature type="transmembrane region" description="Helical" evidence="11">
    <location>
        <begin position="222"/>
        <end position="251"/>
    </location>
</feature>
<dbReference type="PANTHER" id="PTHR47755">
    <property type="entry name" value="CELL DIVISION PROTEIN FTSX"/>
    <property type="match status" value="1"/>
</dbReference>
<evidence type="ECO:0000256" key="6">
    <source>
        <dbReference type="ARBA" id="ARBA00022692"/>
    </source>
</evidence>
<evidence type="ECO:0000256" key="10">
    <source>
        <dbReference type="PIRNR" id="PIRNR003097"/>
    </source>
</evidence>
<feature type="transmembrane region" description="Helical" evidence="11">
    <location>
        <begin position="175"/>
        <end position="201"/>
    </location>
</feature>
<evidence type="ECO:0000256" key="4">
    <source>
        <dbReference type="ARBA" id="ARBA00022475"/>
    </source>
</evidence>
<gene>
    <name evidence="14" type="ORF">EDD58_102244</name>
</gene>